<evidence type="ECO:0000256" key="1">
    <source>
        <dbReference type="ARBA" id="ARBA00022614"/>
    </source>
</evidence>
<dbReference type="InterPro" id="IPR001611">
    <property type="entry name" value="Leu-rich_rpt"/>
</dbReference>
<dbReference type="SMART" id="SM00365">
    <property type="entry name" value="LRR_SD22"/>
    <property type="match status" value="7"/>
</dbReference>
<evidence type="ECO:0000313" key="3">
    <source>
        <dbReference type="EMBL" id="WNC67023.1"/>
    </source>
</evidence>
<dbReference type="PROSITE" id="PS51450">
    <property type="entry name" value="LRR"/>
    <property type="match status" value="8"/>
</dbReference>
<dbReference type="EMBL" id="CP134146">
    <property type="protein sequence ID" value="WNC67023.1"/>
    <property type="molecule type" value="Genomic_DNA"/>
</dbReference>
<sequence>MANYKNMFKSSSANLLIASVLLSGCGDDNSADLSVEKYAPTVSIETKALSVFEREEVVLNADAFDKNGVIVSYEWTIINPNQPAITLVGASTEQVSFTMPDVTYGDENLEYKISVTVTDDEGNTEQDSVNISNKPIVEEVKLYGQVKYIIQPIITAYVGDQIITIDDKRSYSDGIYDFDLIVDEKNVDKMVKLVVSGRESITSSTGLVVHVGQQNVEYVSLLPNIKVLQSRHGANEALESFEEFGLNINAMTTAQFVLASELAKSQLSAGVEPSLADIYALLPIFNGDVAAADGGRHYDALTLAAIIHTLIKLEGEEALVSLPEDVTTTFEYLSNSLLLSNVAALKTAIINEIGIERFTEIGIKIGEDGNYVKVRDTDFDGKLDNVDDDIDGDGVYNLPDSLPKDFAPYDSERSSPVLADLYWGPDGKNGGLLSCIMKNESGQFGIVAPGGSFSGAAKDFFEKKLVDQIEMLDCTTWDPTGDFEHLQYFTGLKTLALPNTDVSDISAWSQMVELEYLDLSNTKVTDFSVIGNFTQLKTLKLARNALTNIDVLENLTNVEVLDLSGNLLTNIAKLANFNQLTELTLSNNDLTTVAGIESFTGITQLNLDNNNLSALPSLAGLNELTVLTVNNNQISVLPEFSTSAMLTELAIHHNEIVDLIPIAGFNTLTTLNLDHNKIISLEPLTSFTELTQLTANNNAINDINVLENLTKLTTISLNNNQIDDISALAELEALTTLNLTNNSIADISALANVNITDKLLLDTNLLTDISVILAWIKLPEFLDLRDNQITCEDDASLKELADVDTIIKDSEGNIIEIITHTYFGDCVEILIATHKPFGVTALLDIFDAKAVQEGGAYEFLNGSMKDAFNERVSCLYYGLTMHAPICWNNSSRGTALGCFAVNNAELDDYLADPDNHVKVDDATQMFCTSTYVEEFSVAFDLHKESAAAYQPGQPFVNDFSKRHIMTLLNSHHREVNINEEGYSDLNSCALQENGDYECTMTSKRFTQPVIWTQDSEHGGFPECSGLAETTIATCRPRYIAPEILEVDPTKYDFTLDISEAARTYIPREEYVGNCGTHCNG</sequence>
<dbReference type="PANTHER" id="PTHR46652:SF3">
    <property type="entry name" value="LEUCINE-RICH REPEAT-CONTAINING PROTEIN 9"/>
    <property type="match status" value="1"/>
</dbReference>
<dbReference type="Proteomes" id="UP001248581">
    <property type="component" value="Chromosome"/>
</dbReference>
<dbReference type="RefSeq" id="WP_348386187.1">
    <property type="nucleotide sequence ID" value="NZ_CP134146.1"/>
</dbReference>
<dbReference type="Pfam" id="PF22352">
    <property type="entry name" value="K319L-like_PKD"/>
    <property type="match status" value="1"/>
</dbReference>
<organism evidence="3 4">
    <name type="scientific">Thalassotalea nanhaiensis</name>
    <dbReference type="NCBI Taxonomy" id="3065648"/>
    <lineage>
        <taxon>Bacteria</taxon>
        <taxon>Pseudomonadati</taxon>
        <taxon>Pseudomonadota</taxon>
        <taxon>Gammaproteobacteria</taxon>
        <taxon>Alteromonadales</taxon>
        <taxon>Colwelliaceae</taxon>
        <taxon>Thalassotalea</taxon>
    </lineage>
</organism>
<proteinExistence type="predicted"/>
<name>A0ABY9TDY9_9GAMM</name>
<dbReference type="InterPro" id="IPR025875">
    <property type="entry name" value="Leu-rich_rpt_4"/>
</dbReference>
<evidence type="ECO:0000256" key="2">
    <source>
        <dbReference type="ARBA" id="ARBA00022737"/>
    </source>
</evidence>
<protein>
    <submittedName>
        <fullName evidence="3">Leucine-rich repeat domain-containing protein</fullName>
    </submittedName>
</protein>
<reference evidence="4" key="1">
    <citation type="submission" date="2023-09" db="EMBL/GenBank/DDBJ databases">
        <authorList>
            <person name="Li S."/>
            <person name="Li X."/>
            <person name="Zhang C."/>
            <person name="Zhao Z."/>
        </authorList>
    </citation>
    <scope>NUCLEOTIDE SEQUENCE [LARGE SCALE GENOMIC DNA]</scope>
    <source>
        <strain evidence="4">SQ345</strain>
    </source>
</reference>
<accession>A0ABY9TDY9</accession>
<keyword evidence="1" id="KW-0433">Leucine-rich repeat</keyword>
<evidence type="ECO:0000313" key="4">
    <source>
        <dbReference type="Proteomes" id="UP001248581"/>
    </source>
</evidence>
<dbReference type="InterPro" id="IPR050836">
    <property type="entry name" value="SDS22/Internalin_LRR"/>
</dbReference>
<dbReference type="InterPro" id="IPR013783">
    <property type="entry name" value="Ig-like_fold"/>
</dbReference>
<dbReference type="InterPro" id="IPR003591">
    <property type="entry name" value="Leu-rich_rpt_typical-subtyp"/>
</dbReference>
<dbReference type="PANTHER" id="PTHR46652">
    <property type="entry name" value="LEUCINE-RICH REPEAT AND IQ DOMAIN-CONTAINING PROTEIN 1-RELATED"/>
    <property type="match status" value="1"/>
</dbReference>
<dbReference type="PROSITE" id="PS51257">
    <property type="entry name" value="PROKAR_LIPOPROTEIN"/>
    <property type="match status" value="1"/>
</dbReference>
<dbReference type="SMART" id="SM00364">
    <property type="entry name" value="LRR_BAC"/>
    <property type="match status" value="4"/>
</dbReference>
<dbReference type="Pfam" id="PF12799">
    <property type="entry name" value="LRR_4"/>
    <property type="match status" value="2"/>
</dbReference>
<dbReference type="Gene3D" id="2.60.40.10">
    <property type="entry name" value="Immunoglobulins"/>
    <property type="match status" value="1"/>
</dbReference>
<keyword evidence="4" id="KW-1185">Reference proteome</keyword>
<gene>
    <name evidence="3" type="ORF">RI845_10835</name>
</gene>
<dbReference type="SMART" id="SM00369">
    <property type="entry name" value="LRR_TYP"/>
    <property type="match status" value="7"/>
</dbReference>
<dbReference type="SUPFAM" id="SSF52058">
    <property type="entry name" value="L domain-like"/>
    <property type="match status" value="1"/>
</dbReference>
<keyword evidence="2" id="KW-0677">Repeat</keyword>
<dbReference type="Gene3D" id="3.80.10.10">
    <property type="entry name" value="Ribonuclease Inhibitor"/>
    <property type="match status" value="1"/>
</dbReference>
<dbReference type="InterPro" id="IPR032675">
    <property type="entry name" value="LRR_dom_sf"/>
</dbReference>